<dbReference type="Pfam" id="PF03466">
    <property type="entry name" value="LysR_substrate"/>
    <property type="match status" value="1"/>
</dbReference>
<dbReference type="EMBL" id="CADIKK010000003">
    <property type="protein sequence ID" value="CAB3779510.1"/>
    <property type="molecule type" value="Genomic_DNA"/>
</dbReference>
<dbReference type="Gene3D" id="3.40.190.10">
    <property type="entry name" value="Periplasmic binding protein-like II"/>
    <property type="match status" value="2"/>
</dbReference>
<name>A0A6S7AYF5_9BURK</name>
<dbReference type="AlphaFoldDB" id="A0A6S7AYF5"/>
<organism evidence="2 3">
    <name type="scientific">Paraburkholderia ultramafica</name>
    <dbReference type="NCBI Taxonomy" id="1544867"/>
    <lineage>
        <taxon>Bacteria</taxon>
        <taxon>Pseudomonadati</taxon>
        <taxon>Pseudomonadota</taxon>
        <taxon>Betaproteobacteria</taxon>
        <taxon>Burkholderiales</taxon>
        <taxon>Burkholderiaceae</taxon>
        <taxon>Paraburkholderia</taxon>
    </lineage>
</organism>
<evidence type="ECO:0000313" key="3">
    <source>
        <dbReference type="Proteomes" id="UP000494365"/>
    </source>
</evidence>
<feature type="domain" description="LysR substrate-binding" evidence="1">
    <location>
        <begin position="23"/>
        <end position="95"/>
    </location>
</feature>
<keyword evidence="3" id="KW-1185">Reference proteome</keyword>
<proteinExistence type="predicted"/>
<evidence type="ECO:0000259" key="1">
    <source>
        <dbReference type="Pfam" id="PF03466"/>
    </source>
</evidence>
<gene>
    <name evidence="2" type="ORF">LMG28614_00858</name>
</gene>
<dbReference type="RefSeq" id="WP_175148313.1">
    <property type="nucleotide sequence ID" value="NZ_CADIKK010000003.1"/>
</dbReference>
<evidence type="ECO:0000313" key="2">
    <source>
        <dbReference type="EMBL" id="CAB3779510.1"/>
    </source>
</evidence>
<reference evidence="2 3" key="1">
    <citation type="submission" date="2020-04" db="EMBL/GenBank/DDBJ databases">
        <authorList>
            <person name="De Canck E."/>
        </authorList>
    </citation>
    <scope>NUCLEOTIDE SEQUENCE [LARGE SCALE GENOMIC DNA]</scope>
    <source>
        <strain evidence="2 3">LMG 28614</strain>
    </source>
</reference>
<dbReference type="SUPFAM" id="SSF53850">
    <property type="entry name" value="Periplasmic binding protein-like II"/>
    <property type="match status" value="1"/>
</dbReference>
<dbReference type="Proteomes" id="UP000494365">
    <property type="component" value="Unassembled WGS sequence"/>
</dbReference>
<accession>A0A6S7AYF5</accession>
<dbReference type="InterPro" id="IPR005119">
    <property type="entry name" value="LysR_subst-bd"/>
</dbReference>
<protein>
    <recommendedName>
        <fullName evidence="1">LysR substrate-binding domain-containing protein</fullName>
    </recommendedName>
</protein>
<sequence>MQTHRQADWTAGEVELHAFGPIFDTPDSLLQAAIARQGAVTTRRLLVRDAIEKGALVQIGTVCVPASLEYFISWREHHPREAEIRAFYEWMREQVAG</sequence>